<dbReference type="PANTHER" id="PTHR47585">
    <property type="match status" value="1"/>
</dbReference>
<dbReference type="Proteomes" id="UP001552479">
    <property type="component" value="Unassembled WGS sequence"/>
</dbReference>
<reference evidence="4 5" key="1">
    <citation type="submission" date="2024-06" db="EMBL/GenBank/DDBJ databases">
        <title>The Natural Products Discovery Center: Release of the First 8490 Sequenced Strains for Exploring Actinobacteria Biosynthetic Diversity.</title>
        <authorList>
            <person name="Kalkreuter E."/>
            <person name="Kautsar S.A."/>
            <person name="Yang D."/>
            <person name="Bader C.D."/>
            <person name="Teijaro C.N."/>
            <person name="Fluegel L."/>
            <person name="Davis C.M."/>
            <person name="Simpson J.R."/>
            <person name="Lauterbach L."/>
            <person name="Steele A.D."/>
            <person name="Gui C."/>
            <person name="Meng S."/>
            <person name="Li G."/>
            <person name="Viehrig K."/>
            <person name="Ye F."/>
            <person name="Su P."/>
            <person name="Kiefer A.F."/>
            <person name="Nichols A."/>
            <person name="Cepeda A.J."/>
            <person name="Yan W."/>
            <person name="Fan B."/>
            <person name="Jiang Y."/>
            <person name="Adhikari A."/>
            <person name="Zheng C.-J."/>
            <person name="Schuster L."/>
            <person name="Cowan T.M."/>
            <person name="Smanski M.J."/>
            <person name="Chevrette M.G."/>
            <person name="De Carvalho L.P.S."/>
            <person name="Shen B."/>
        </authorList>
    </citation>
    <scope>NUCLEOTIDE SEQUENCE [LARGE SCALE GENOMIC DNA]</scope>
    <source>
        <strain evidence="4 5">NPDC053791</strain>
    </source>
</reference>
<dbReference type="EMBL" id="JBFASG010000014">
    <property type="protein sequence ID" value="MEV4924382.1"/>
    <property type="molecule type" value="Genomic_DNA"/>
</dbReference>
<gene>
    <name evidence="4" type="ORF">AB0L03_16300</name>
</gene>
<dbReference type="InterPro" id="IPR010839">
    <property type="entry name" value="AtuA_N"/>
</dbReference>
<accession>A0ABV3IZ36</accession>
<keyword evidence="5" id="KW-1185">Reference proteome</keyword>
<proteinExistence type="predicted"/>
<dbReference type="InterPro" id="IPR056362">
    <property type="entry name" value="AtuA-like_ferredoxin_dom"/>
</dbReference>
<name>A0ABV3IZ36_9ACTN</name>
<comment type="caution">
    <text evidence="4">The sequence shown here is derived from an EMBL/GenBank/DDBJ whole genome shotgun (WGS) entry which is preliminary data.</text>
</comment>
<organism evidence="4 5">
    <name type="scientific">Streptomyces roseoverticillatus</name>
    <dbReference type="NCBI Taxonomy" id="66429"/>
    <lineage>
        <taxon>Bacteria</taxon>
        <taxon>Bacillati</taxon>
        <taxon>Actinomycetota</taxon>
        <taxon>Actinomycetes</taxon>
        <taxon>Kitasatosporales</taxon>
        <taxon>Streptomycetaceae</taxon>
        <taxon>Streptomyces</taxon>
    </lineage>
</organism>
<feature type="compositionally biased region" description="Pro residues" evidence="1">
    <location>
        <begin position="455"/>
        <end position="466"/>
    </location>
</feature>
<feature type="compositionally biased region" description="Gly residues" evidence="1">
    <location>
        <begin position="199"/>
        <end position="210"/>
    </location>
</feature>
<sequence>MLTGGPLDVLTGDYLAELTLLILGRDRLKDPSRGYAKTFLGQLEEGLGLAAERGVKIVTNAGGLNPGGLAEAIRALARRVGADVRVAHVEGDDLLHEPGRDWGPEVLTANAYLGGAGIAACLRAGADVVVTGRVTDAALVTGPAAAHFGWLADDLDRLAGAVVAGHVLECGTQATGGNYSFFTEHVAERGDERGDGHGGGHGGGRARGPGGGHVAGEGVFRPGFPIAEIHPDGSAVITKHPGTGGAVTVGTVTAQLLYETGGPRYLGPDVTARLDTVRLTDDGPDRVRISGVRGEAPPPSLKVGLTRVGGWRNEVVFVLTGLDIEAKARLARAQMEDALAKRRPAEVRWTLARTDHADADVQEEASAFLRLTVRDPDPEAVGRAVSGAAVELALAGYPGFHVTAPPGPGSPYGVFEAASVDAYAVRHTAVLPDGTRLRVPAAPAASAPAGEQVPVEPPALPAPLPRGPVRRAPLGLVAGARSGDKGGSANVGVWVRSDEAWRWLAHELTGSRFRQLLPEVARLPVSRYAYPGLRALNFTVDGLLGAGVASQARFDPQAKALGEWLRSRHVDIPEVLL</sequence>
<evidence type="ECO:0000259" key="3">
    <source>
        <dbReference type="Pfam" id="PF23544"/>
    </source>
</evidence>
<evidence type="ECO:0000313" key="5">
    <source>
        <dbReference type="Proteomes" id="UP001552479"/>
    </source>
</evidence>
<protein>
    <submittedName>
        <fullName evidence="4">Acyclic terpene utilization AtuA family protein</fullName>
    </submittedName>
</protein>
<dbReference type="Pfam" id="PF23544">
    <property type="entry name" value="AtuA_ferredoxin"/>
    <property type="match status" value="1"/>
</dbReference>
<dbReference type="Pfam" id="PF07287">
    <property type="entry name" value="AtuA"/>
    <property type="match status" value="2"/>
</dbReference>
<feature type="domain" description="Acyclic terpene utilisation N-terminal" evidence="2">
    <location>
        <begin position="1"/>
        <end position="186"/>
    </location>
</feature>
<evidence type="ECO:0000259" key="2">
    <source>
        <dbReference type="Pfam" id="PF07287"/>
    </source>
</evidence>
<feature type="domain" description="Acyclic terpene utilisation N-terminal" evidence="2">
    <location>
        <begin position="217"/>
        <end position="430"/>
    </location>
</feature>
<feature type="domain" description="AtuA-like ferredoxin-fold" evidence="3">
    <location>
        <begin position="473"/>
        <end position="570"/>
    </location>
</feature>
<dbReference type="PANTHER" id="PTHR47585:SF1">
    <property type="entry name" value="DUF1446 DOMAIN-CONTAINING PROTEIN"/>
    <property type="match status" value="1"/>
</dbReference>
<feature type="region of interest" description="Disordered" evidence="1">
    <location>
        <begin position="191"/>
        <end position="210"/>
    </location>
</feature>
<evidence type="ECO:0000256" key="1">
    <source>
        <dbReference type="SAM" id="MobiDB-lite"/>
    </source>
</evidence>
<dbReference type="RefSeq" id="WP_366088477.1">
    <property type="nucleotide sequence ID" value="NZ_JBFASG010000014.1"/>
</dbReference>
<feature type="region of interest" description="Disordered" evidence="1">
    <location>
        <begin position="442"/>
        <end position="466"/>
    </location>
</feature>
<evidence type="ECO:0000313" key="4">
    <source>
        <dbReference type="EMBL" id="MEV4924382.1"/>
    </source>
</evidence>